<dbReference type="Proteomes" id="UP000218765">
    <property type="component" value="Chromosome"/>
</dbReference>
<dbReference type="Pfam" id="PF00717">
    <property type="entry name" value="Peptidase_S24"/>
    <property type="match status" value="1"/>
</dbReference>
<keyword evidence="3" id="KW-1185">Reference proteome</keyword>
<dbReference type="InterPro" id="IPR039418">
    <property type="entry name" value="LexA-like"/>
</dbReference>
<dbReference type="OrthoDB" id="9791537at2"/>
<accession>A0A1Z4VRT8</accession>
<dbReference type="RefSeq" id="WP_096366446.1">
    <property type="nucleotide sequence ID" value="NZ_AP018052.1"/>
</dbReference>
<dbReference type="SUPFAM" id="SSF51306">
    <property type="entry name" value="LexA/Signal peptidase"/>
    <property type="match status" value="1"/>
</dbReference>
<sequence length="113" mass="12726">MSESLDIQIDSGSCGEAELFALQVLDDSMEPEFAKGCIIIIDPSGVVQNGCFVLARLQGDDLIFRQLLVQDDRYYLKPMRSSYDTLEIDGLHQISGVIVQRAGTRRSYHKHYD</sequence>
<organism evidence="2 3">
    <name type="scientific">Thiohalobacter thiocyanaticus</name>
    <dbReference type="NCBI Taxonomy" id="585455"/>
    <lineage>
        <taxon>Bacteria</taxon>
        <taxon>Pseudomonadati</taxon>
        <taxon>Pseudomonadota</taxon>
        <taxon>Gammaproteobacteria</taxon>
        <taxon>Thiohalobacterales</taxon>
        <taxon>Thiohalobacteraceae</taxon>
        <taxon>Thiohalobacter</taxon>
    </lineage>
</organism>
<evidence type="ECO:0000259" key="1">
    <source>
        <dbReference type="Pfam" id="PF00717"/>
    </source>
</evidence>
<feature type="domain" description="Peptidase S24/S26A/S26B/S26C" evidence="1">
    <location>
        <begin position="8"/>
        <end position="98"/>
    </location>
</feature>
<reference evidence="2 3" key="1">
    <citation type="submission" date="2017-05" db="EMBL/GenBank/DDBJ databases">
        <title>Thiocyanate degradation by Thiohalobacter thiocyanaticus FOKN1.</title>
        <authorList>
            <person name="Oshiki M."/>
            <person name="Fukushima T."/>
            <person name="Kawano S."/>
            <person name="Nakagawa J."/>
        </authorList>
    </citation>
    <scope>NUCLEOTIDE SEQUENCE [LARGE SCALE GENOMIC DNA]</scope>
    <source>
        <strain evidence="2 3">FOKN1</strain>
    </source>
</reference>
<evidence type="ECO:0000313" key="3">
    <source>
        <dbReference type="Proteomes" id="UP000218765"/>
    </source>
</evidence>
<name>A0A1Z4VRT8_9GAMM</name>
<dbReference type="CDD" id="cd06529">
    <property type="entry name" value="S24_LexA-like"/>
    <property type="match status" value="1"/>
</dbReference>
<gene>
    <name evidence="2" type="ORF">FOKN1_1966</name>
</gene>
<protein>
    <submittedName>
        <fullName evidence="2">Peptidase S24/S26A/S26B</fullName>
    </submittedName>
</protein>
<proteinExistence type="predicted"/>
<dbReference type="EMBL" id="AP018052">
    <property type="protein sequence ID" value="BAZ94346.1"/>
    <property type="molecule type" value="Genomic_DNA"/>
</dbReference>
<dbReference type="KEGG" id="ttc:FOKN1_1966"/>
<dbReference type="InterPro" id="IPR036286">
    <property type="entry name" value="LexA/Signal_pep-like_sf"/>
</dbReference>
<dbReference type="AlphaFoldDB" id="A0A1Z4VRT8"/>
<dbReference type="InterPro" id="IPR015927">
    <property type="entry name" value="Peptidase_S24_S26A/B/C"/>
</dbReference>
<evidence type="ECO:0000313" key="2">
    <source>
        <dbReference type="EMBL" id="BAZ94346.1"/>
    </source>
</evidence>
<dbReference type="Gene3D" id="2.10.109.10">
    <property type="entry name" value="Umud Fragment, subunit A"/>
    <property type="match status" value="1"/>
</dbReference>